<dbReference type="InterPro" id="IPR006638">
    <property type="entry name" value="Elp3/MiaA/NifB-like_rSAM"/>
</dbReference>
<dbReference type="InterPro" id="IPR034466">
    <property type="entry name" value="Methyltransferase_Class_B"/>
</dbReference>
<evidence type="ECO:0000313" key="11">
    <source>
        <dbReference type="Proteomes" id="UP001413721"/>
    </source>
</evidence>
<keyword evidence="7" id="KW-0411">Iron-sulfur</keyword>
<evidence type="ECO:0000256" key="2">
    <source>
        <dbReference type="ARBA" id="ARBA00022603"/>
    </source>
</evidence>
<dbReference type="SFLD" id="SFLDG01082">
    <property type="entry name" value="B12-binding_domain_containing"/>
    <property type="match status" value="1"/>
</dbReference>
<dbReference type="Gene3D" id="3.80.30.20">
    <property type="entry name" value="tm_1862 like domain"/>
    <property type="match status" value="1"/>
</dbReference>
<evidence type="ECO:0000256" key="4">
    <source>
        <dbReference type="ARBA" id="ARBA00022691"/>
    </source>
</evidence>
<gene>
    <name evidence="10" type="ORF">WG926_14325</name>
</gene>
<keyword evidence="6" id="KW-0408">Iron</keyword>
<keyword evidence="5" id="KW-0479">Metal-binding</keyword>
<evidence type="ECO:0000313" key="10">
    <source>
        <dbReference type="EMBL" id="MEN2989488.1"/>
    </source>
</evidence>
<dbReference type="Gene3D" id="3.40.50.280">
    <property type="entry name" value="Cobalamin-binding domain"/>
    <property type="match status" value="1"/>
</dbReference>
<evidence type="ECO:0000256" key="6">
    <source>
        <dbReference type="ARBA" id="ARBA00023004"/>
    </source>
</evidence>
<dbReference type="InterPro" id="IPR023404">
    <property type="entry name" value="rSAM_horseshoe"/>
</dbReference>
<keyword evidence="2" id="KW-0489">Methyltransferase</keyword>
<evidence type="ECO:0000256" key="7">
    <source>
        <dbReference type="ARBA" id="ARBA00023014"/>
    </source>
</evidence>
<dbReference type="InterPro" id="IPR007197">
    <property type="entry name" value="rSAM"/>
</dbReference>
<evidence type="ECO:0000256" key="3">
    <source>
        <dbReference type="ARBA" id="ARBA00022679"/>
    </source>
</evidence>
<dbReference type="InterPro" id="IPR051198">
    <property type="entry name" value="BchE-like"/>
</dbReference>
<dbReference type="InterPro" id="IPR006158">
    <property type="entry name" value="Cobalamin-bd"/>
</dbReference>
<evidence type="ECO:0000256" key="5">
    <source>
        <dbReference type="ARBA" id="ARBA00022723"/>
    </source>
</evidence>
<comment type="caution">
    <text evidence="10">The sequence shown here is derived from an EMBL/GenBank/DDBJ whole genome shotgun (WGS) entry which is preliminary data.</text>
</comment>
<accession>A0ABU9YKZ9</accession>
<dbReference type="PROSITE" id="PS51332">
    <property type="entry name" value="B12_BINDING"/>
    <property type="match status" value="1"/>
</dbReference>
<dbReference type="SMART" id="SM00729">
    <property type="entry name" value="Elp3"/>
    <property type="match status" value="1"/>
</dbReference>
<keyword evidence="11" id="KW-1185">Reference proteome</keyword>
<protein>
    <submittedName>
        <fullName evidence="10">Radical SAM protein</fullName>
    </submittedName>
</protein>
<dbReference type="InterPro" id="IPR058240">
    <property type="entry name" value="rSAM_sf"/>
</dbReference>
<dbReference type="Proteomes" id="UP001413721">
    <property type="component" value="Unassembled WGS sequence"/>
</dbReference>
<keyword evidence="3" id="KW-0808">Transferase</keyword>
<evidence type="ECO:0000259" key="9">
    <source>
        <dbReference type="PROSITE" id="PS51918"/>
    </source>
</evidence>
<name>A0ABU9YKZ9_9PROT</name>
<sequence length="468" mass="52806">MVDGNREADPWSVIHDHLATGRFQVFGCTVMPGPQLQQAVPITRQVRETFPDVTTVWGGYFPSNQPAVVIRSPWVDYVIDGPGEAAMPALLLALAGGTPVDEVPGVIFERDGRMVRTPKAPIPDQDVRAPLPLDRLAERYPIAGYLPRTFLGRHTHAMHTSMGCPFTCSFCAVVPIYQGRWKARSADLVADEVLAMRDAHGVDAIEFTDNNFFVAEKRVVAFSRRMVGQGVTWWGEGRIDTIDQYSDATLALMRDAGCRMIFFGAESGDDEMLASMDKGGRQSGAQILRFAKRLLSFGIIPEYSFVLGFPRPTEAEVWAQIHRDIAFIRRLKDQSPETEVILYLYSPVPTEGSDLHDQILAAGFAFPKTLEDWLSPAWENFDLHRNPLTPWLTPAMVRHIHEFETVLNARYPTRTDFTIGNWGRRLMQIAAAPRYRAGVYRLPLELKLMQRLRRYTRPEVEGFRAETN</sequence>
<feature type="domain" description="B12-binding" evidence="8">
    <location>
        <begin position="1"/>
        <end position="101"/>
    </location>
</feature>
<dbReference type="PANTHER" id="PTHR43409">
    <property type="entry name" value="ANAEROBIC MAGNESIUM-PROTOPORPHYRIN IX MONOMETHYL ESTER CYCLASE-RELATED"/>
    <property type="match status" value="1"/>
</dbReference>
<organism evidence="10 11">
    <name type="scientific">Tistrella arctica</name>
    <dbReference type="NCBI Taxonomy" id="3133430"/>
    <lineage>
        <taxon>Bacteria</taxon>
        <taxon>Pseudomonadati</taxon>
        <taxon>Pseudomonadota</taxon>
        <taxon>Alphaproteobacteria</taxon>
        <taxon>Geminicoccales</taxon>
        <taxon>Geminicoccaceae</taxon>
        <taxon>Tistrella</taxon>
    </lineage>
</organism>
<keyword evidence="4" id="KW-0949">S-adenosyl-L-methionine</keyword>
<comment type="cofactor">
    <cofactor evidence="1">
        <name>[4Fe-4S] cluster</name>
        <dbReference type="ChEBI" id="CHEBI:49883"/>
    </cofactor>
</comment>
<feature type="domain" description="Radical SAM core" evidence="9">
    <location>
        <begin position="150"/>
        <end position="377"/>
    </location>
</feature>
<evidence type="ECO:0000259" key="8">
    <source>
        <dbReference type="PROSITE" id="PS51332"/>
    </source>
</evidence>
<dbReference type="EMBL" id="JBBKTW010000005">
    <property type="protein sequence ID" value="MEN2989488.1"/>
    <property type="molecule type" value="Genomic_DNA"/>
</dbReference>
<dbReference type="SFLD" id="SFLDS00029">
    <property type="entry name" value="Radical_SAM"/>
    <property type="match status" value="1"/>
</dbReference>
<dbReference type="SUPFAM" id="SSF102114">
    <property type="entry name" value="Radical SAM enzymes"/>
    <property type="match status" value="1"/>
</dbReference>
<dbReference type="PROSITE" id="PS51918">
    <property type="entry name" value="RADICAL_SAM"/>
    <property type="match status" value="1"/>
</dbReference>
<evidence type="ECO:0000256" key="1">
    <source>
        <dbReference type="ARBA" id="ARBA00001966"/>
    </source>
</evidence>
<dbReference type="Pfam" id="PF04055">
    <property type="entry name" value="Radical_SAM"/>
    <property type="match status" value="1"/>
</dbReference>
<dbReference type="SFLD" id="SFLDG01123">
    <property type="entry name" value="methyltransferase_(Class_B)"/>
    <property type="match status" value="1"/>
</dbReference>
<proteinExistence type="predicted"/>
<reference evidence="10 11" key="1">
    <citation type="submission" date="2024-03" db="EMBL/GenBank/DDBJ databases">
        <title>High-quality draft genome sequencing of Tistrella sp. BH-R2-4.</title>
        <authorList>
            <person name="Dong C."/>
        </authorList>
    </citation>
    <scope>NUCLEOTIDE SEQUENCE [LARGE SCALE GENOMIC DNA]</scope>
    <source>
        <strain evidence="10 11">BH-R2-4</strain>
    </source>
</reference>
<dbReference type="PANTHER" id="PTHR43409:SF7">
    <property type="entry name" value="BLL1977 PROTEIN"/>
    <property type="match status" value="1"/>
</dbReference>